<organism evidence="2 3">
    <name type="scientific">Peribacillus simplex</name>
    <dbReference type="NCBI Taxonomy" id="1478"/>
    <lineage>
        <taxon>Bacteria</taxon>
        <taxon>Bacillati</taxon>
        <taxon>Bacillota</taxon>
        <taxon>Bacilli</taxon>
        <taxon>Bacillales</taxon>
        <taxon>Bacillaceae</taxon>
        <taxon>Peribacillus</taxon>
    </lineage>
</organism>
<gene>
    <name evidence="2" type="ORF">QUF89_14210</name>
</gene>
<evidence type="ECO:0000313" key="3">
    <source>
        <dbReference type="Proteomes" id="UP001234602"/>
    </source>
</evidence>
<dbReference type="PANTHER" id="PTHR10587:SF125">
    <property type="entry name" value="POLYSACCHARIDE DEACETYLASE YHEN-RELATED"/>
    <property type="match status" value="1"/>
</dbReference>
<dbReference type="GO" id="GO:0005975">
    <property type="term" value="P:carbohydrate metabolic process"/>
    <property type="evidence" value="ECO:0007669"/>
    <property type="project" value="InterPro"/>
</dbReference>
<reference evidence="2" key="1">
    <citation type="submission" date="2023-06" db="EMBL/GenBank/DDBJ databases">
        <title>Comparative genomics of Bacillaceae isolates and their secondary metabolite potential.</title>
        <authorList>
            <person name="Song L."/>
            <person name="Nielsen L.J."/>
            <person name="Mohite O."/>
            <person name="Xu X."/>
            <person name="Weber T."/>
            <person name="Kovacs A.T."/>
        </authorList>
    </citation>
    <scope>NUCLEOTIDE SEQUENCE</scope>
    <source>
        <strain evidence="2">D8_B_37</strain>
    </source>
</reference>
<dbReference type="EMBL" id="JAUCEY010000008">
    <property type="protein sequence ID" value="MDM5453332.1"/>
    <property type="molecule type" value="Genomic_DNA"/>
</dbReference>
<dbReference type="CDD" id="cd10944">
    <property type="entry name" value="CE4_SmPgdA_like"/>
    <property type="match status" value="1"/>
</dbReference>
<dbReference type="Pfam" id="PF01522">
    <property type="entry name" value="Polysacc_deac_1"/>
    <property type="match status" value="1"/>
</dbReference>
<dbReference type="EC" id="3.-.-.-" evidence="2"/>
<dbReference type="RefSeq" id="WP_061463553.1">
    <property type="nucleotide sequence ID" value="NZ_CP011008.1"/>
</dbReference>
<dbReference type="AlphaFoldDB" id="A0AAW7INW9"/>
<evidence type="ECO:0000259" key="1">
    <source>
        <dbReference type="PROSITE" id="PS51677"/>
    </source>
</evidence>
<dbReference type="Gene3D" id="3.20.20.370">
    <property type="entry name" value="Glycoside hydrolase/deacetylase"/>
    <property type="match status" value="1"/>
</dbReference>
<proteinExistence type="predicted"/>
<sequence>MSIGKHMDKAAVFFTAALLRMKPLEWYILMVKRKGMQHMKNPLKLFLTIVCSFIIFLLLTDVLAIHVHAMVPEEMEPILKSKENQKVAYLTFDDGPSLNTMEILDILDRYHVKATFFVKGNEEPYAKECYQEMISRGHAIALHSYTHDYSIVYRSTESFFQDLNRLETMLQKEFGVKSRIVRLPGGSNNRLRHQAATKPIINGILQQLMEKGYIYFDWTIDSTDGISPSISEQQIITSVQKGTKDQKQVNILLHDINSMKNTVKALPDIIEYLKKEGYTFDTIDETTPKIQFN</sequence>
<name>A0AAW7INW9_9BACI</name>
<comment type="caution">
    <text evidence="2">The sequence shown here is derived from an EMBL/GenBank/DDBJ whole genome shotgun (WGS) entry which is preliminary data.</text>
</comment>
<dbReference type="PROSITE" id="PS51677">
    <property type="entry name" value="NODB"/>
    <property type="match status" value="1"/>
</dbReference>
<dbReference type="SUPFAM" id="SSF88713">
    <property type="entry name" value="Glycoside hydrolase/deacetylase"/>
    <property type="match status" value="1"/>
</dbReference>
<dbReference type="PANTHER" id="PTHR10587">
    <property type="entry name" value="GLYCOSYL TRANSFERASE-RELATED"/>
    <property type="match status" value="1"/>
</dbReference>
<protein>
    <submittedName>
        <fullName evidence="2">Polysaccharide deacetylase family protein</fullName>
        <ecNumber evidence="2">3.-.-.-</ecNumber>
    </submittedName>
</protein>
<keyword evidence="2" id="KW-0378">Hydrolase</keyword>
<dbReference type="InterPro" id="IPR011330">
    <property type="entry name" value="Glyco_hydro/deAcase_b/a-brl"/>
</dbReference>
<accession>A0AAW7INW9</accession>
<dbReference type="InterPro" id="IPR002509">
    <property type="entry name" value="NODB_dom"/>
</dbReference>
<dbReference type="InterPro" id="IPR050248">
    <property type="entry name" value="Polysacc_deacetylase_ArnD"/>
</dbReference>
<dbReference type="Proteomes" id="UP001234602">
    <property type="component" value="Unassembled WGS sequence"/>
</dbReference>
<evidence type="ECO:0000313" key="2">
    <source>
        <dbReference type="EMBL" id="MDM5453332.1"/>
    </source>
</evidence>
<dbReference type="GO" id="GO:0016810">
    <property type="term" value="F:hydrolase activity, acting on carbon-nitrogen (but not peptide) bonds"/>
    <property type="evidence" value="ECO:0007669"/>
    <property type="project" value="InterPro"/>
</dbReference>
<feature type="domain" description="NodB homology" evidence="1">
    <location>
        <begin position="86"/>
        <end position="281"/>
    </location>
</feature>